<dbReference type="InterPro" id="IPR048869">
    <property type="entry name" value="OCRL-1_2_ASH"/>
</dbReference>
<proteinExistence type="predicted"/>
<dbReference type="PANTHER" id="PTHR11200:SF300">
    <property type="entry name" value="TYPE II INOSITOL 1,4,5-TRISPHOSPHATE 5-PHOSPHATASE"/>
    <property type="match status" value="1"/>
</dbReference>
<dbReference type="Pfam" id="PF21310">
    <property type="entry name" value="OCRL-like_ASH"/>
    <property type="match status" value="1"/>
</dbReference>
<evidence type="ECO:0000259" key="1">
    <source>
        <dbReference type="SMART" id="SM00128"/>
    </source>
</evidence>
<dbReference type="Gene3D" id="2.60.40.10">
    <property type="entry name" value="Immunoglobulins"/>
    <property type="match status" value="1"/>
</dbReference>
<dbReference type="STRING" id="742152.A0A2H3JL95"/>
<dbReference type="InterPro" id="IPR046985">
    <property type="entry name" value="IP5"/>
</dbReference>
<dbReference type="InterPro" id="IPR013783">
    <property type="entry name" value="Ig-like_fold"/>
</dbReference>
<name>A0A2H3JL95_WOLCO</name>
<evidence type="ECO:0000313" key="3">
    <source>
        <dbReference type="Proteomes" id="UP000218811"/>
    </source>
</evidence>
<keyword evidence="3" id="KW-1185">Reference proteome</keyword>
<dbReference type="Proteomes" id="UP000218811">
    <property type="component" value="Unassembled WGS sequence"/>
</dbReference>
<dbReference type="InterPro" id="IPR000300">
    <property type="entry name" value="IPPc"/>
</dbReference>
<organism evidence="2 3">
    <name type="scientific">Wolfiporia cocos (strain MD-104)</name>
    <name type="common">Brown rot fungus</name>
    <dbReference type="NCBI Taxonomy" id="742152"/>
    <lineage>
        <taxon>Eukaryota</taxon>
        <taxon>Fungi</taxon>
        <taxon>Dikarya</taxon>
        <taxon>Basidiomycota</taxon>
        <taxon>Agaricomycotina</taxon>
        <taxon>Agaricomycetes</taxon>
        <taxon>Polyporales</taxon>
        <taxon>Phaeolaceae</taxon>
        <taxon>Wolfiporia</taxon>
    </lineage>
</organism>
<protein>
    <submittedName>
        <fullName evidence="2">DNase I-like protein</fullName>
    </submittedName>
</protein>
<dbReference type="Gene3D" id="3.60.10.10">
    <property type="entry name" value="Endonuclease/exonuclease/phosphatase"/>
    <property type="match status" value="1"/>
</dbReference>
<dbReference type="AlphaFoldDB" id="A0A2H3JL95"/>
<gene>
    <name evidence="2" type="ORF">WOLCODRAFT_83334</name>
</gene>
<accession>A0A2H3JL95</accession>
<dbReference type="PANTHER" id="PTHR11200">
    <property type="entry name" value="INOSITOL 5-PHOSPHATASE"/>
    <property type="match status" value="1"/>
</dbReference>
<sequence>MANDLYNTVKAITRSSETVKAVLETELILISDRTRDNKSYLPSRGKRILAVLSHTELQREEGCLLVLCPRYWDESSAAPHDYAVEEAIPIGINFVITITQSRRNTLDLRPSNIVALSQSRTELSLAISPGHDSAADPLSFVTQDIQGLQLVLSECRRLKDSLMRAADGLGQTRQSTFAWTAPYMAKVPQPSILTSGPPDLRTLNTPLHTLLSPASAGAPGDEASDIELIREDWVRSKIREELTSNSGTSLLRIRVGTFNVNGKLPTQDLSTWVQGHRVRADFIPPLEQMSPLSLGEIARDLFDNESGLPQLTKPESSPDVSDGSHDPDILVFGFQEVDLSTEALLYSTSTVREDAWCMALFASLGEKAILYEKLVSKQLVGMLLIVIVRKSLSPCFGRLQSGSVGAGIMGVMGNKGAVALRVEYTPHSQCVGQRKPAVLTFVNSHLAAFDEMYERRNADFQDLSKRLVFEPGMMSDTSPQQVMPDNITEGSRSVFETDVLIWMVSVIGLTNYSNDSDLNYRINLSDSDIRGLLSSEPDLIDDEIRLGLAIRTKKAFDGFCEHPITHLPSYRFSMGIVADHRGYDVKRKPAWTDRILYFPSTMTACRQSNYTSHPEITMSDHKPVSAEFEVDTVLFDMSELNACVLSHWKNVVNLKSLDSSPKVRLRDTMVDFGSVRHACRAVKHIKVENVGDIACSYRFIGATPEASIHPEWITIERMTGLVPQGSDTDITISLFIGDSLATCLNSGNPELACTLIMHTAYGKDHFITVAAKYERTCFANNLEWLARLPVPIRTLSNVDVLLPADRATSAPREVMRLINWLMSNAAGVVGLFVRPGQPELISQIREVRGVRMFVSERNSPAISAWTLA</sequence>
<dbReference type="SMART" id="SM00128">
    <property type="entry name" value="IPPc"/>
    <property type="match status" value="1"/>
</dbReference>
<dbReference type="EMBL" id="KB467898">
    <property type="protein sequence ID" value="PCH36777.1"/>
    <property type="molecule type" value="Genomic_DNA"/>
</dbReference>
<dbReference type="GO" id="GO:0004439">
    <property type="term" value="F:phosphatidylinositol-4,5-bisphosphate 5-phosphatase activity"/>
    <property type="evidence" value="ECO:0007669"/>
    <property type="project" value="TreeGrafter"/>
</dbReference>
<dbReference type="GO" id="GO:0046856">
    <property type="term" value="P:phosphatidylinositol dephosphorylation"/>
    <property type="evidence" value="ECO:0007669"/>
    <property type="project" value="InterPro"/>
</dbReference>
<evidence type="ECO:0000313" key="2">
    <source>
        <dbReference type="EMBL" id="PCH36777.1"/>
    </source>
</evidence>
<dbReference type="OrthoDB" id="7862313at2759"/>
<dbReference type="InterPro" id="IPR036691">
    <property type="entry name" value="Endo/exonu/phosph_ase_sf"/>
</dbReference>
<dbReference type="Pfam" id="PF22669">
    <property type="entry name" value="Exo_endo_phos2"/>
    <property type="match status" value="1"/>
</dbReference>
<feature type="domain" description="Inositol polyphosphate-related phosphatase" evidence="1">
    <location>
        <begin position="249"/>
        <end position="636"/>
    </location>
</feature>
<dbReference type="OMA" id="VREDAWC"/>
<reference evidence="2 3" key="1">
    <citation type="journal article" date="2012" name="Science">
        <title>The Paleozoic origin of enzymatic lignin decomposition reconstructed from 31 fungal genomes.</title>
        <authorList>
            <person name="Floudas D."/>
            <person name="Binder M."/>
            <person name="Riley R."/>
            <person name="Barry K."/>
            <person name="Blanchette R.A."/>
            <person name="Henrissat B."/>
            <person name="Martinez A.T."/>
            <person name="Otillar R."/>
            <person name="Spatafora J.W."/>
            <person name="Yadav J.S."/>
            <person name="Aerts A."/>
            <person name="Benoit I."/>
            <person name="Boyd A."/>
            <person name="Carlson A."/>
            <person name="Copeland A."/>
            <person name="Coutinho P.M."/>
            <person name="de Vries R.P."/>
            <person name="Ferreira P."/>
            <person name="Findley K."/>
            <person name="Foster B."/>
            <person name="Gaskell J."/>
            <person name="Glotzer D."/>
            <person name="Gorecki P."/>
            <person name="Heitman J."/>
            <person name="Hesse C."/>
            <person name="Hori C."/>
            <person name="Igarashi K."/>
            <person name="Jurgens J.A."/>
            <person name="Kallen N."/>
            <person name="Kersten P."/>
            <person name="Kohler A."/>
            <person name="Kuees U."/>
            <person name="Kumar T.K.A."/>
            <person name="Kuo A."/>
            <person name="LaButti K."/>
            <person name="Larrondo L.F."/>
            <person name="Lindquist E."/>
            <person name="Ling A."/>
            <person name="Lombard V."/>
            <person name="Lucas S."/>
            <person name="Lundell T."/>
            <person name="Martin R."/>
            <person name="McLaughlin D.J."/>
            <person name="Morgenstern I."/>
            <person name="Morin E."/>
            <person name="Murat C."/>
            <person name="Nagy L.G."/>
            <person name="Nolan M."/>
            <person name="Ohm R.A."/>
            <person name="Patyshakuliyeva A."/>
            <person name="Rokas A."/>
            <person name="Ruiz-Duenas F.J."/>
            <person name="Sabat G."/>
            <person name="Salamov A."/>
            <person name="Samejima M."/>
            <person name="Schmutz J."/>
            <person name="Slot J.C."/>
            <person name="St John F."/>
            <person name="Stenlid J."/>
            <person name="Sun H."/>
            <person name="Sun S."/>
            <person name="Syed K."/>
            <person name="Tsang A."/>
            <person name="Wiebenga A."/>
            <person name="Young D."/>
            <person name="Pisabarro A."/>
            <person name="Eastwood D.C."/>
            <person name="Martin F."/>
            <person name="Cullen D."/>
            <person name="Grigoriev I.V."/>
            <person name="Hibbett D.S."/>
        </authorList>
    </citation>
    <scope>NUCLEOTIDE SEQUENCE [LARGE SCALE GENOMIC DNA]</scope>
    <source>
        <strain evidence="2 3">MD-104</strain>
    </source>
</reference>
<dbReference type="SUPFAM" id="SSF56219">
    <property type="entry name" value="DNase I-like"/>
    <property type="match status" value="1"/>
</dbReference>